<dbReference type="InterPro" id="IPR005762">
    <property type="entry name" value="MurD"/>
</dbReference>
<dbReference type="PANTHER" id="PTHR43692">
    <property type="entry name" value="UDP-N-ACETYLMURAMOYLALANINE--D-GLUTAMATE LIGASE"/>
    <property type="match status" value="1"/>
</dbReference>
<name>A0A7T0C4R2_9BACT</name>
<evidence type="ECO:0000256" key="3">
    <source>
        <dbReference type="ARBA" id="ARBA00022490"/>
    </source>
</evidence>
<dbReference type="GO" id="GO:0051301">
    <property type="term" value="P:cell division"/>
    <property type="evidence" value="ECO:0007669"/>
    <property type="project" value="UniProtKB-KW"/>
</dbReference>
<organism evidence="13 14">
    <name type="scientific">Candidatus Nitrohelix vancouverensis</name>
    <dbReference type="NCBI Taxonomy" id="2705534"/>
    <lineage>
        <taxon>Bacteria</taxon>
        <taxon>Pseudomonadati</taxon>
        <taxon>Nitrospinota/Tectimicrobiota group</taxon>
        <taxon>Nitrospinota</taxon>
        <taxon>Nitrospinia</taxon>
        <taxon>Nitrospinales</taxon>
        <taxon>Nitrospinaceae</taxon>
        <taxon>Candidatus Nitrohelix</taxon>
    </lineage>
</organism>
<feature type="domain" description="Mur ligase central" evidence="12">
    <location>
        <begin position="110"/>
        <end position="241"/>
    </location>
</feature>
<evidence type="ECO:0000256" key="1">
    <source>
        <dbReference type="ARBA" id="ARBA00004496"/>
    </source>
</evidence>
<dbReference type="GO" id="GO:0008360">
    <property type="term" value="P:regulation of cell shape"/>
    <property type="evidence" value="ECO:0007669"/>
    <property type="project" value="UniProtKB-KW"/>
</dbReference>
<dbReference type="KEGG" id="nva:G3M78_14600"/>
<dbReference type="Proteomes" id="UP000594464">
    <property type="component" value="Chromosome"/>
</dbReference>
<dbReference type="SUPFAM" id="SSF51984">
    <property type="entry name" value="MurCD N-terminal domain"/>
    <property type="match status" value="1"/>
</dbReference>
<dbReference type="InterPro" id="IPR018109">
    <property type="entry name" value="Folylpolyglutamate_synth_CS"/>
</dbReference>
<evidence type="ECO:0000256" key="10">
    <source>
        <dbReference type="RuleBase" id="RU003664"/>
    </source>
</evidence>
<evidence type="ECO:0000256" key="9">
    <source>
        <dbReference type="HAMAP-Rule" id="MF_00639"/>
    </source>
</evidence>
<dbReference type="GO" id="GO:0004326">
    <property type="term" value="F:tetrahydrofolylpolyglutamate synthase activity"/>
    <property type="evidence" value="ECO:0007669"/>
    <property type="project" value="InterPro"/>
</dbReference>
<dbReference type="HAMAP" id="MF_00639">
    <property type="entry name" value="MurD"/>
    <property type="match status" value="1"/>
</dbReference>
<dbReference type="AlphaFoldDB" id="A0A7T0C4R2"/>
<evidence type="ECO:0000259" key="12">
    <source>
        <dbReference type="Pfam" id="PF08245"/>
    </source>
</evidence>
<keyword evidence="9 10" id="KW-0573">Peptidoglycan synthesis</keyword>
<dbReference type="GO" id="GO:0009252">
    <property type="term" value="P:peptidoglycan biosynthetic process"/>
    <property type="evidence" value="ECO:0007669"/>
    <property type="project" value="UniProtKB-UniRule"/>
</dbReference>
<evidence type="ECO:0000256" key="6">
    <source>
        <dbReference type="ARBA" id="ARBA00022741"/>
    </source>
</evidence>
<dbReference type="GO" id="GO:0005737">
    <property type="term" value="C:cytoplasm"/>
    <property type="evidence" value="ECO:0007669"/>
    <property type="project" value="UniProtKB-SubCell"/>
</dbReference>
<dbReference type="Pfam" id="PF02875">
    <property type="entry name" value="Mur_ligase_C"/>
    <property type="match status" value="1"/>
</dbReference>
<feature type="domain" description="Mur ligase C-terminal" evidence="11">
    <location>
        <begin position="309"/>
        <end position="421"/>
    </location>
</feature>
<keyword evidence="6 9" id="KW-0547">Nucleotide-binding</keyword>
<dbReference type="NCBIfam" id="TIGR01087">
    <property type="entry name" value="murD"/>
    <property type="match status" value="1"/>
</dbReference>
<dbReference type="EC" id="6.3.2.9" evidence="9 10"/>
<dbReference type="UniPathway" id="UPA00219"/>
<feature type="binding site" evidence="9">
    <location>
        <begin position="112"/>
        <end position="118"/>
    </location>
    <ligand>
        <name>ATP</name>
        <dbReference type="ChEBI" id="CHEBI:30616"/>
    </ligand>
</feature>
<evidence type="ECO:0000256" key="7">
    <source>
        <dbReference type="ARBA" id="ARBA00022840"/>
    </source>
</evidence>
<keyword evidence="9 10" id="KW-0961">Cell wall biogenesis/degradation</keyword>
<comment type="function">
    <text evidence="9 10">Cell wall formation. Catalyzes the addition of glutamate to the nucleotide precursor UDP-N-acetylmuramoyl-L-alanine (UMA).</text>
</comment>
<proteinExistence type="inferred from homology"/>
<dbReference type="InterPro" id="IPR013221">
    <property type="entry name" value="Mur_ligase_cen"/>
</dbReference>
<dbReference type="GO" id="GO:0008764">
    <property type="term" value="F:UDP-N-acetylmuramoylalanine-D-glutamate ligase activity"/>
    <property type="evidence" value="ECO:0007669"/>
    <property type="project" value="UniProtKB-UniRule"/>
</dbReference>
<dbReference type="PROSITE" id="PS01011">
    <property type="entry name" value="FOLYLPOLYGLU_SYNT_1"/>
    <property type="match status" value="1"/>
</dbReference>
<dbReference type="Gene3D" id="3.90.190.20">
    <property type="entry name" value="Mur ligase, C-terminal domain"/>
    <property type="match status" value="1"/>
</dbReference>
<dbReference type="EMBL" id="CP048620">
    <property type="protein sequence ID" value="QPJ66564.1"/>
    <property type="molecule type" value="Genomic_DNA"/>
</dbReference>
<dbReference type="Gene3D" id="3.40.50.720">
    <property type="entry name" value="NAD(P)-binding Rossmann-like Domain"/>
    <property type="match status" value="1"/>
</dbReference>
<dbReference type="InterPro" id="IPR004101">
    <property type="entry name" value="Mur_ligase_C"/>
</dbReference>
<evidence type="ECO:0000313" key="13">
    <source>
        <dbReference type="EMBL" id="QPJ66564.1"/>
    </source>
</evidence>
<keyword evidence="8 9" id="KW-0131">Cell cycle</keyword>
<dbReference type="Gene3D" id="3.40.1190.10">
    <property type="entry name" value="Mur-like, catalytic domain"/>
    <property type="match status" value="1"/>
</dbReference>
<comment type="similarity">
    <text evidence="9">Belongs to the MurCDEF family.</text>
</comment>
<keyword evidence="9 10" id="KW-0133">Cell shape</keyword>
<comment type="subcellular location">
    <subcellularLocation>
        <location evidence="1 9 10">Cytoplasm</location>
    </subcellularLocation>
</comment>
<dbReference type="Pfam" id="PF21799">
    <property type="entry name" value="MurD-like_N"/>
    <property type="match status" value="1"/>
</dbReference>
<dbReference type="SUPFAM" id="SSF53244">
    <property type="entry name" value="MurD-like peptide ligases, peptide-binding domain"/>
    <property type="match status" value="1"/>
</dbReference>
<evidence type="ECO:0000256" key="2">
    <source>
        <dbReference type="ARBA" id="ARBA00004752"/>
    </source>
</evidence>
<dbReference type="InterPro" id="IPR036615">
    <property type="entry name" value="Mur_ligase_C_dom_sf"/>
</dbReference>
<comment type="pathway">
    <text evidence="2 9 10">Cell wall biogenesis; peptidoglycan biosynthesis.</text>
</comment>
<evidence type="ECO:0000256" key="5">
    <source>
        <dbReference type="ARBA" id="ARBA00022618"/>
    </source>
</evidence>
<protein>
    <recommendedName>
        <fullName evidence="9 10">UDP-N-acetylmuramoylalanine--D-glutamate ligase</fullName>
        <ecNumber evidence="9 10">6.3.2.9</ecNumber>
    </recommendedName>
    <alternativeName>
        <fullName evidence="9">D-glutamic acid-adding enzyme</fullName>
    </alternativeName>
    <alternativeName>
        <fullName evidence="9">UDP-N-acetylmuramoyl-L-alanyl-D-glutamate synthetase</fullName>
    </alternativeName>
</protein>
<evidence type="ECO:0000313" key="14">
    <source>
        <dbReference type="Proteomes" id="UP000594464"/>
    </source>
</evidence>
<keyword evidence="4 9" id="KW-0436">Ligase</keyword>
<dbReference type="InterPro" id="IPR036565">
    <property type="entry name" value="Mur-like_cat_sf"/>
</dbReference>
<keyword evidence="3 9" id="KW-0963">Cytoplasm</keyword>
<accession>A0A7T0C4R2</accession>
<sequence length="448" mass="49103">MILANKHTTVVGMGKTGQALARFLTEHGANVTVVDSKSEAELNEAILQLPNGTRVQFDSCQPGDDAELIILSPGAAIDAPFLEISKSNDVEIIGEMELAFRFNKTPIVAITGTNGKSTVTTLTGQMIQDAGYKARVGGNLGTPFIDMIGNDDLDYQVLETSSFQLEGVTTFRPHIAVILNITPDHLDRHHSFEIYKAAKEKIATNQTEEDYLVTNLDDPETVKLTCGKRAQKLFFSARMAGDQGAFLIDDQFVVRFEGEEKRVCNLDELPNCLQWQPENVLAALAATAPLKIPASALLKTLQGFKGLEHRMEWVRSIKGVDYINDSKGTNIGSMINSLEHINAPIILILGGRDKAGDFASAVPKFKEKVKSLILMGEAREHIRRSLNGSPDYQEVDSLEEAVRLAAEKAYAGDVVLLSPACASFDMFKNYEDRGRQFKALVNSLELDA</sequence>
<dbReference type="SUPFAM" id="SSF53623">
    <property type="entry name" value="MurD-like peptide ligases, catalytic domain"/>
    <property type="match status" value="1"/>
</dbReference>
<dbReference type="PANTHER" id="PTHR43692:SF1">
    <property type="entry name" value="UDP-N-ACETYLMURAMOYLALANINE--D-GLUTAMATE LIGASE"/>
    <property type="match status" value="1"/>
</dbReference>
<evidence type="ECO:0000259" key="11">
    <source>
        <dbReference type="Pfam" id="PF02875"/>
    </source>
</evidence>
<evidence type="ECO:0000256" key="8">
    <source>
        <dbReference type="ARBA" id="ARBA00023306"/>
    </source>
</evidence>
<keyword evidence="5 9" id="KW-0132">Cell division</keyword>
<evidence type="ECO:0000256" key="4">
    <source>
        <dbReference type="ARBA" id="ARBA00022598"/>
    </source>
</evidence>
<reference evidence="14" key="1">
    <citation type="submission" date="2020-02" db="EMBL/GenBank/DDBJ databases">
        <title>Genomic and physiological characterization of two novel Nitrospinaceae genera.</title>
        <authorList>
            <person name="Mueller A.J."/>
            <person name="Jung M.-Y."/>
            <person name="Strachan C.R."/>
            <person name="Herbold C.W."/>
            <person name="Kirkegaard R.H."/>
            <person name="Daims H."/>
        </authorList>
    </citation>
    <scope>NUCLEOTIDE SEQUENCE [LARGE SCALE GENOMIC DNA]</scope>
</reference>
<dbReference type="Pfam" id="PF08245">
    <property type="entry name" value="Mur_ligase_M"/>
    <property type="match status" value="1"/>
</dbReference>
<gene>
    <name evidence="9 13" type="primary">murD</name>
    <name evidence="13" type="ORF">G3M78_14600</name>
</gene>
<keyword evidence="7 9" id="KW-0067">ATP-binding</keyword>
<dbReference type="GO" id="GO:0071555">
    <property type="term" value="P:cell wall organization"/>
    <property type="evidence" value="ECO:0007669"/>
    <property type="project" value="UniProtKB-KW"/>
</dbReference>
<comment type="catalytic activity">
    <reaction evidence="9 10">
        <text>UDP-N-acetyl-alpha-D-muramoyl-L-alanine + D-glutamate + ATP = UDP-N-acetyl-alpha-D-muramoyl-L-alanyl-D-glutamate + ADP + phosphate + H(+)</text>
        <dbReference type="Rhea" id="RHEA:16429"/>
        <dbReference type="ChEBI" id="CHEBI:15378"/>
        <dbReference type="ChEBI" id="CHEBI:29986"/>
        <dbReference type="ChEBI" id="CHEBI:30616"/>
        <dbReference type="ChEBI" id="CHEBI:43474"/>
        <dbReference type="ChEBI" id="CHEBI:83898"/>
        <dbReference type="ChEBI" id="CHEBI:83900"/>
        <dbReference type="ChEBI" id="CHEBI:456216"/>
        <dbReference type="EC" id="6.3.2.9"/>
    </reaction>
</comment>
<dbReference type="GO" id="GO:0005524">
    <property type="term" value="F:ATP binding"/>
    <property type="evidence" value="ECO:0007669"/>
    <property type="project" value="UniProtKB-UniRule"/>
</dbReference>